<evidence type="ECO:0000256" key="5">
    <source>
        <dbReference type="ARBA" id="ARBA00022714"/>
    </source>
</evidence>
<dbReference type="InterPro" id="IPR012292">
    <property type="entry name" value="Globin/Proto"/>
</dbReference>
<dbReference type="InterPro" id="IPR050415">
    <property type="entry name" value="MRET"/>
</dbReference>
<comment type="cofactor">
    <cofactor evidence="2">
        <name>FAD</name>
        <dbReference type="ChEBI" id="CHEBI:57692"/>
    </cofactor>
</comment>
<dbReference type="InterPro" id="IPR009050">
    <property type="entry name" value="Globin-like_sf"/>
</dbReference>
<keyword evidence="6" id="KW-0521">NADP</keyword>
<dbReference type="SUPFAM" id="SSF52343">
    <property type="entry name" value="Ferredoxin reductase-like, C-terminal NADP-linked domain"/>
    <property type="match status" value="1"/>
</dbReference>
<dbReference type="InterPro" id="IPR017938">
    <property type="entry name" value="Riboflavin_synthase-like_b-brl"/>
</dbReference>
<dbReference type="SUPFAM" id="SSF63380">
    <property type="entry name" value="Riboflavin synthase domain-like"/>
    <property type="match status" value="1"/>
</dbReference>
<evidence type="ECO:0000256" key="2">
    <source>
        <dbReference type="ARBA" id="ARBA00001974"/>
    </source>
</evidence>
<organism evidence="14 15">
    <name type="scientific">Streptacidiphilus pinicola</name>
    <dbReference type="NCBI Taxonomy" id="2219663"/>
    <lineage>
        <taxon>Bacteria</taxon>
        <taxon>Bacillati</taxon>
        <taxon>Actinomycetota</taxon>
        <taxon>Actinomycetes</taxon>
        <taxon>Kitasatosporales</taxon>
        <taxon>Streptomycetaceae</taxon>
        <taxon>Streptacidiphilus</taxon>
    </lineage>
</organism>
<keyword evidence="8" id="KW-0520">NAD</keyword>
<dbReference type="InterPro" id="IPR039261">
    <property type="entry name" value="FNR_nucleotide-bd"/>
</dbReference>
<evidence type="ECO:0000256" key="9">
    <source>
        <dbReference type="ARBA" id="ARBA00048649"/>
    </source>
</evidence>
<keyword evidence="15" id="KW-1185">Reference proteome</keyword>
<dbReference type="GO" id="GO:0020037">
    <property type="term" value="F:heme binding"/>
    <property type="evidence" value="ECO:0007669"/>
    <property type="project" value="InterPro"/>
</dbReference>
<gene>
    <name evidence="14" type="ORF">DN069_31985</name>
</gene>
<dbReference type="Pfam" id="PF00042">
    <property type="entry name" value="Globin"/>
    <property type="match status" value="1"/>
</dbReference>
<keyword evidence="11" id="KW-0349">Heme</keyword>
<name>A0A2X0K1Y6_9ACTN</name>
<evidence type="ECO:0000256" key="1">
    <source>
        <dbReference type="ARBA" id="ARBA00001970"/>
    </source>
</evidence>
<feature type="domain" description="FAD-binding FR-type" evidence="13">
    <location>
        <begin position="162"/>
        <end position="262"/>
    </location>
</feature>
<evidence type="ECO:0000256" key="8">
    <source>
        <dbReference type="ARBA" id="ARBA00023027"/>
    </source>
</evidence>
<dbReference type="PRINTS" id="PR00410">
    <property type="entry name" value="PHEHYDRXLASE"/>
</dbReference>
<dbReference type="PROSITE" id="PS01033">
    <property type="entry name" value="GLOBIN"/>
    <property type="match status" value="1"/>
</dbReference>
<reference evidence="14 15" key="1">
    <citation type="submission" date="2018-06" db="EMBL/GenBank/DDBJ databases">
        <title>Streptacidiphilus pinicola sp. nov., isolated from pine grove soil.</title>
        <authorList>
            <person name="Roh S.G."/>
            <person name="Park S."/>
            <person name="Kim M.-K."/>
            <person name="Yun B.-R."/>
            <person name="Park J."/>
            <person name="Kim M.J."/>
            <person name="Kim Y.S."/>
            <person name="Kim S.B."/>
        </authorList>
    </citation>
    <scope>NUCLEOTIDE SEQUENCE [LARGE SCALE GENOMIC DNA]</scope>
    <source>
        <strain evidence="14 15">MMS16-CNU450</strain>
    </source>
</reference>
<comment type="similarity">
    <text evidence="3">In the C-terminal section; belongs to the flavoprotein pyridine nucleotide cytochrome reductase family.</text>
</comment>
<dbReference type="Pfam" id="PF00970">
    <property type="entry name" value="FAD_binding_6"/>
    <property type="match status" value="1"/>
</dbReference>
<evidence type="ECO:0000256" key="7">
    <source>
        <dbReference type="ARBA" id="ARBA00023014"/>
    </source>
</evidence>
<dbReference type="AlphaFoldDB" id="A0A2X0K1Y6"/>
<dbReference type="CDD" id="cd19753">
    <property type="entry name" value="Mb-like_oxidoreductase"/>
    <property type="match status" value="1"/>
</dbReference>
<evidence type="ECO:0000313" key="14">
    <source>
        <dbReference type="EMBL" id="RAG81579.1"/>
    </source>
</evidence>
<evidence type="ECO:0000313" key="15">
    <source>
        <dbReference type="Proteomes" id="UP000248889"/>
    </source>
</evidence>
<dbReference type="InterPro" id="IPR008333">
    <property type="entry name" value="Cbr1-like_FAD-bd_dom"/>
</dbReference>
<proteinExistence type="inferred from homology"/>
<keyword evidence="11" id="KW-0408">Iron</keyword>
<dbReference type="GO" id="GO:0019825">
    <property type="term" value="F:oxygen binding"/>
    <property type="evidence" value="ECO:0007669"/>
    <property type="project" value="InterPro"/>
</dbReference>
<dbReference type="InterPro" id="IPR017927">
    <property type="entry name" value="FAD-bd_FR_type"/>
</dbReference>
<dbReference type="GO" id="GO:0005344">
    <property type="term" value="F:oxygen carrier activity"/>
    <property type="evidence" value="ECO:0007669"/>
    <property type="project" value="UniProtKB-KW"/>
</dbReference>
<evidence type="ECO:0000259" key="13">
    <source>
        <dbReference type="PROSITE" id="PS51384"/>
    </source>
</evidence>
<keyword evidence="11" id="KW-0561">Oxygen transport</keyword>
<evidence type="ECO:0000256" key="4">
    <source>
        <dbReference type="ARBA" id="ARBA00012229"/>
    </source>
</evidence>
<dbReference type="GO" id="GO:0008941">
    <property type="term" value="F:nitric oxide dioxygenase NAD(P)H activity"/>
    <property type="evidence" value="ECO:0007669"/>
    <property type="project" value="UniProtKB-EC"/>
</dbReference>
<comment type="cofactor">
    <cofactor evidence="1">
        <name>heme b</name>
        <dbReference type="ChEBI" id="CHEBI:60344"/>
    </cofactor>
</comment>
<keyword evidence="7" id="KW-0411">Iron-sulfur</keyword>
<dbReference type="GO" id="GO:0051537">
    <property type="term" value="F:2 iron, 2 sulfur cluster binding"/>
    <property type="evidence" value="ECO:0007669"/>
    <property type="project" value="UniProtKB-KW"/>
</dbReference>
<dbReference type="Gene3D" id="3.40.50.80">
    <property type="entry name" value="Nucleotide-binding domain of ferredoxin-NADP reductase (FNR) module"/>
    <property type="match status" value="1"/>
</dbReference>
<comment type="caution">
    <text evidence="14">The sequence shown here is derived from an EMBL/GenBank/DDBJ whole genome shotgun (WGS) entry which is preliminary data.</text>
</comment>
<evidence type="ECO:0000256" key="11">
    <source>
        <dbReference type="RuleBase" id="RU000356"/>
    </source>
</evidence>
<dbReference type="InterPro" id="IPR000971">
    <property type="entry name" value="Globin"/>
</dbReference>
<comment type="catalytic activity">
    <reaction evidence="10">
        <text>2 nitric oxide + NADPH + 2 O2 = 2 nitrate + NADP(+) + H(+)</text>
        <dbReference type="Rhea" id="RHEA:19465"/>
        <dbReference type="ChEBI" id="CHEBI:15378"/>
        <dbReference type="ChEBI" id="CHEBI:15379"/>
        <dbReference type="ChEBI" id="CHEBI:16480"/>
        <dbReference type="ChEBI" id="CHEBI:17632"/>
        <dbReference type="ChEBI" id="CHEBI:57783"/>
        <dbReference type="ChEBI" id="CHEBI:58349"/>
        <dbReference type="EC" id="1.14.12.17"/>
    </reaction>
</comment>
<evidence type="ECO:0000259" key="12">
    <source>
        <dbReference type="PROSITE" id="PS01033"/>
    </source>
</evidence>
<dbReference type="Proteomes" id="UP000248889">
    <property type="component" value="Unassembled WGS sequence"/>
</dbReference>
<keyword evidence="5" id="KW-0001">2Fe-2S</keyword>
<dbReference type="PROSITE" id="PS51384">
    <property type="entry name" value="FAD_FR"/>
    <property type="match status" value="1"/>
</dbReference>
<dbReference type="SUPFAM" id="SSF46458">
    <property type="entry name" value="Globin-like"/>
    <property type="match status" value="1"/>
</dbReference>
<sequence length="413" mass="46117">MPLHRRIRPLVNAAQPSPGHPLRTDEIALLRSSIERVRPLADEMTVYFYAILFQRHPEVRQLFPANLDIQRDRLLRGLLHLVELVDDPANLAHFCRRLGRDHRKFGAVTAHYPAVGAALLDSLARFAHDAWTPRLADIWSRAYGLVAQMMTDAADDDAAVNPAFWNARIVDHRLRGPGIAEITVLPDMPYPFVPGQFASMETPWQPRTWRYYSMAHRPRPDGTLTFHVKAATDGQVSPALVNHARAGDWVRLGAAQGELVLNPHMERDLVLVAGGTGLAPIQALVEQAIDLSEGRRYVDVFVGARTADELYGFEDLLRLAQRNHWLNVRAAVSHERIPGLTGTLPEVLRRFGPFYRHDAFVAGPPGMVTSVVQVLLDQGVPHSRLRHDPFDVPALEASLPGRLDRIPAQGVRA</sequence>
<dbReference type="Gene3D" id="2.40.30.10">
    <property type="entry name" value="Translation factors"/>
    <property type="match status" value="1"/>
</dbReference>
<dbReference type="PANTHER" id="PTHR47354:SF5">
    <property type="entry name" value="PROTEIN RFBI"/>
    <property type="match status" value="1"/>
</dbReference>
<accession>A0A2X0K1Y6</accession>
<evidence type="ECO:0000256" key="3">
    <source>
        <dbReference type="ARBA" id="ARBA00006401"/>
    </source>
</evidence>
<dbReference type="PANTHER" id="PTHR47354">
    <property type="entry name" value="NADH OXIDOREDUCTASE HCR"/>
    <property type="match status" value="1"/>
</dbReference>
<keyword evidence="11" id="KW-0479">Metal-binding</keyword>
<dbReference type="EMBL" id="QKYN01000152">
    <property type="protein sequence ID" value="RAG81579.1"/>
    <property type="molecule type" value="Genomic_DNA"/>
</dbReference>
<dbReference type="Gene3D" id="1.10.490.10">
    <property type="entry name" value="Globins"/>
    <property type="match status" value="1"/>
</dbReference>
<dbReference type="OrthoDB" id="3213438at2"/>
<dbReference type="EC" id="1.14.12.17" evidence="4"/>
<dbReference type="Pfam" id="PF00175">
    <property type="entry name" value="NAD_binding_1"/>
    <property type="match status" value="1"/>
</dbReference>
<dbReference type="InterPro" id="IPR001433">
    <property type="entry name" value="OxRdtase_FAD/NAD-bd"/>
</dbReference>
<comment type="similarity">
    <text evidence="11">Belongs to the globin family.</text>
</comment>
<evidence type="ECO:0000256" key="10">
    <source>
        <dbReference type="ARBA" id="ARBA00049433"/>
    </source>
</evidence>
<dbReference type="CDD" id="cd06187">
    <property type="entry name" value="O2ase_reductase_like"/>
    <property type="match status" value="1"/>
</dbReference>
<feature type="domain" description="Globin" evidence="12">
    <location>
        <begin position="21"/>
        <end position="155"/>
    </location>
</feature>
<comment type="catalytic activity">
    <reaction evidence="9">
        <text>2 nitric oxide + NADH + 2 O2 = 2 nitrate + NAD(+) + H(+)</text>
        <dbReference type="Rhea" id="RHEA:19469"/>
        <dbReference type="ChEBI" id="CHEBI:15378"/>
        <dbReference type="ChEBI" id="CHEBI:15379"/>
        <dbReference type="ChEBI" id="CHEBI:16480"/>
        <dbReference type="ChEBI" id="CHEBI:17632"/>
        <dbReference type="ChEBI" id="CHEBI:57540"/>
        <dbReference type="ChEBI" id="CHEBI:57945"/>
        <dbReference type="EC" id="1.14.12.17"/>
    </reaction>
</comment>
<protein>
    <recommendedName>
        <fullName evidence="4">nitric oxide dioxygenase</fullName>
        <ecNumber evidence="4">1.14.12.17</ecNumber>
    </recommendedName>
</protein>
<evidence type="ECO:0000256" key="6">
    <source>
        <dbReference type="ARBA" id="ARBA00022857"/>
    </source>
</evidence>
<keyword evidence="11" id="KW-0813">Transport</keyword>